<dbReference type="Proteomes" id="UP000663842">
    <property type="component" value="Unassembled WGS sequence"/>
</dbReference>
<evidence type="ECO:0000313" key="1">
    <source>
        <dbReference type="EMBL" id="CAF4329234.1"/>
    </source>
</evidence>
<proteinExistence type="predicted"/>
<evidence type="ECO:0000313" key="2">
    <source>
        <dbReference type="Proteomes" id="UP000663842"/>
    </source>
</evidence>
<protein>
    <submittedName>
        <fullName evidence="1">Uncharacterized protein</fullName>
    </submittedName>
</protein>
<dbReference type="EMBL" id="CAJOBF010013389">
    <property type="protein sequence ID" value="CAF4329234.1"/>
    <property type="molecule type" value="Genomic_DNA"/>
</dbReference>
<organism evidence="1 2">
    <name type="scientific">Rotaria magnacalcarata</name>
    <dbReference type="NCBI Taxonomy" id="392030"/>
    <lineage>
        <taxon>Eukaryota</taxon>
        <taxon>Metazoa</taxon>
        <taxon>Spiralia</taxon>
        <taxon>Gnathifera</taxon>
        <taxon>Rotifera</taxon>
        <taxon>Eurotatoria</taxon>
        <taxon>Bdelloidea</taxon>
        <taxon>Philodinida</taxon>
        <taxon>Philodinidae</taxon>
        <taxon>Rotaria</taxon>
    </lineage>
</organism>
<reference evidence="1" key="1">
    <citation type="submission" date="2021-02" db="EMBL/GenBank/DDBJ databases">
        <authorList>
            <person name="Nowell W R."/>
        </authorList>
    </citation>
    <scope>NUCLEOTIDE SEQUENCE</scope>
</reference>
<dbReference type="AlphaFoldDB" id="A0A820JTH4"/>
<gene>
    <name evidence="1" type="ORF">UXM345_LOCUS34902</name>
</gene>
<comment type="caution">
    <text evidence="1">The sequence shown here is derived from an EMBL/GenBank/DDBJ whole genome shotgun (WGS) entry which is preliminary data.</text>
</comment>
<name>A0A820JTH4_9BILA</name>
<sequence length="93" mass="10536">MILLSRRQGSLWRSNRNTTLALFNYNNFSKPVQVPQTIKTQITDRLPTATSLIIPDDNDTNATLVEQHAEIGHVLSNEAKFILTKEVTITEQN</sequence>
<accession>A0A820JTH4</accession>